<comment type="cofactor">
    <cofactor evidence="1">
        <name>pyridoxal 5'-phosphate</name>
        <dbReference type="ChEBI" id="CHEBI:597326"/>
    </cofactor>
</comment>
<dbReference type="GO" id="GO:0030170">
    <property type="term" value="F:pyridoxal phosphate binding"/>
    <property type="evidence" value="ECO:0007669"/>
    <property type="project" value="InterPro"/>
</dbReference>
<feature type="region of interest" description="Disordered" evidence="4">
    <location>
        <begin position="1"/>
        <end position="26"/>
    </location>
</feature>
<evidence type="ECO:0000256" key="3">
    <source>
        <dbReference type="RuleBase" id="RU003560"/>
    </source>
</evidence>
<proteinExistence type="inferred from homology"/>
<reference evidence="6" key="1">
    <citation type="submission" date="2017-06" db="EMBL/GenBank/DDBJ databases">
        <authorList>
            <person name="Varghese N."/>
            <person name="Submissions S."/>
        </authorList>
    </citation>
    <scope>NUCLEOTIDE SEQUENCE [LARGE SCALE GENOMIC DNA]</scope>
    <source>
        <strain evidence="6">DSM 11116</strain>
    </source>
</reference>
<dbReference type="Pfam" id="PF00202">
    <property type="entry name" value="Aminotran_3"/>
    <property type="match status" value="1"/>
</dbReference>
<gene>
    <name evidence="5" type="ORF">SAMN06265337_1624</name>
</gene>
<dbReference type="SUPFAM" id="SSF53383">
    <property type="entry name" value="PLP-dependent transferases"/>
    <property type="match status" value="1"/>
</dbReference>
<dbReference type="PANTHER" id="PTHR43713:SF3">
    <property type="entry name" value="GLUTAMATE-1-SEMIALDEHYDE 2,1-AMINOMUTASE 1, CHLOROPLASTIC-RELATED"/>
    <property type="match status" value="1"/>
</dbReference>
<dbReference type="InterPro" id="IPR015424">
    <property type="entry name" value="PyrdxlP-dep_Trfase"/>
</dbReference>
<dbReference type="Proteomes" id="UP000198131">
    <property type="component" value="Unassembled WGS sequence"/>
</dbReference>
<dbReference type="InterPro" id="IPR015422">
    <property type="entry name" value="PyrdxlP-dep_Trfase_small"/>
</dbReference>
<protein>
    <submittedName>
        <fullName evidence="5">Glutamate-1-semialdehyde 2,1-aminomutase</fullName>
    </submittedName>
</protein>
<dbReference type="Gene3D" id="3.90.1150.10">
    <property type="entry name" value="Aspartate Aminotransferase, domain 1"/>
    <property type="match status" value="1"/>
</dbReference>
<evidence type="ECO:0000256" key="2">
    <source>
        <dbReference type="ARBA" id="ARBA00022898"/>
    </source>
</evidence>
<dbReference type="RefSeq" id="WP_088842873.1">
    <property type="nucleotide sequence ID" value="NZ_FYEW01000001.1"/>
</dbReference>
<evidence type="ECO:0000313" key="6">
    <source>
        <dbReference type="Proteomes" id="UP000198131"/>
    </source>
</evidence>
<dbReference type="InterPro" id="IPR005814">
    <property type="entry name" value="Aminotrans_3"/>
</dbReference>
<evidence type="ECO:0000256" key="4">
    <source>
        <dbReference type="SAM" id="MobiDB-lite"/>
    </source>
</evidence>
<comment type="similarity">
    <text evidence="3">Belongs to the class-III pyridoxal-phosphate-dependent aminotransferase family.</text>
</comment>
<evidence type="ECO:0000256" key="1">
    <source>
        <dbReference type="ARBA" id="ARBA00001933"/>
    </source>
</evidence>
<dbReference type="NCBIfam" id="NF004856">
    <property type="entry name" value="PRK06209.1"/>
    <property type="match status" value="1"/>
</dbReference>
<dbReference type="GO" id="GO:0008483">
    <property type="term" value="F:transaminase activity"/>
    <property type="evidence" value="ECO:0007669"/>
    <property type="project" value="InterPro"/>
</dbReference>
<accession>A0A212TKA6</accession>
<name>A0A212TKA6_9BACT</name>
<dbReference type="PANTHER" id="PTHR43713">
    <property type="entry name" value="GLUTAMATE-1-SEMIALDEHYDE 2,1-AMINOMUTASE"/>
    <property type="match status" value="1"/>
</dbReference>
<organism evidence="5 6">
    <name type="scientific">Hymenobacter gelipurpurascens</name>
    <dbReference type="NCBI Taxonomy" id="89968"/>
    <lineage>
        <taxon>Bacteria</taxon>
        <taxon>Pseudomonadati</taxon>
        <taxon>Bacteroidota</taxon>
        <taxon>Cytophagia</taxon>
        <taxon>Cytophagales</taxon>
        <taxon>Hymenobacteraceae</taxon>
        <taxon>Hymenobacter</taxon>
    </lineage>
</organism>
<dbReference type="EMBL" id="FYEW01000001">
    <property type="protein sequence ID" value="SNC66478.1"/>
    <property type="molecule type" value="Genomic_DNA"/>
</dbReference>
<dbReference type="OrthoDB" id="9762089at2"/>
<sequence>MSSLTSLLESAAPDVQSITTPESAAPTVAGSRALDARFHAAIPAGCHTYAKGDDQFPENMAPYLVRGKGCRVWDVDGNEYIEYGMGLRAVTLGHAYAPVLRAAQREMWRGTTNLGRPTVLELKAAEDFLHTTGAGDMVKFAKNGSDVTTAAVKLARAATGRPLVALCTDHPFFSTDDWFIGTTAVGAGVPEAVRRLTVSFRYNNLDSVRQLFTENAGEVACLILEVEKEVAPEPGFLQGVRDLCTQHGTVLIFDEIIAGLRWHVGGAQAVHGIRPDLSTWGKALGNGFSIAALTGKRELMELGGLHHQQERVFLLSTTYGAESHALAAMREVLATYRREPVIETMHEAGQYLRKLLNQSVLEHGLQNQFLLLGQPQCLVYGTRDADGQPSQAFRTLFMQETLRRGLLLPSFIISNAHRPAEVEQTAERVHEALAVYRRALDEGVEKYLHGRPVQPVYRTRN</sequence>
<keyword evidence="2 3" id="KW-0663">Pyridoxal phosphate</keyword>
<dbReference type="InterPro" id="IPR015421">
    <property type="entry name" value="PyrdxlP-dep_Trfase_major"/>
</dbReference>
<evidence type="ECO:0000313" key="5">
    <source>
        <dbReference type="EMBL" id="SNC66478.1"/>
    </source>
</evidence>
<dbReference type="InterPro" id="IPR049704">
    <property type="entry name" value="Aminotrans_3_PPA_site"/>
</dbReference>
<keyword evidence="6" id="KW-1185">Reference proteome</keyword>
<dbReference type="AlphaFoldDB" id="A0A212TKA6"/>
<dbReference type="Gene3D" id="3.40.640.10">
    <property type="entry name" value="Type I PLP-dependent aspartate aminotransferase-like (Major domain)"/>
    <property type="match status" value="1"/>
</dbReference>
<dbReference type="PROSITE" id="PS00600">
    <property type="entry name" value="AA_TRANSFER_CLASS_3"/>
    <property type="match status" value="1"/>
</dbReference>